<proteinExistence type="predicted"/>
<protein>
    <recommendedName>
        <fullName evidence="3">YqhG</fullName>
    </recommendedName>
</protein>
<keyword evidence="2" id="KW-1185">Reference proteome</keyword>
<name>A0ABR8UAC4_9BACL</name>
<sequence length="266" mass="31500">MLPQQIHNYVNRFFRENNCQIIDDQGHYMRIQLTIDMDKKIMNRPYYWQYVESTDAVPCPAQLTFITDVTKNKEAVFGEVIHYGSRRLDQLFQVTREQGSVVRMYERIQRTDGVTIVLTPWLGVNFKVTYSSDQTKESLYSLGMNLMTGQMVDGFQEFLNEVRLDAKTSEHVFNLPYTIKPLRALGRMELAIMDLIKQDDHSWIEDVHKRWKKDRNVLEYFYEGVEERPDSYDVEKKAMEEQYEPRIKIEIVNGGLFYLKAMQAGY</sequence>
<gene>
    <name evidence="1" type="ORF">H9649_10330</name>
</gene>
<dbReference type="InterPro" id="IPR024562">
    <property type="entry name" value="YqhG"/>
</dbReference>
<accession>A0ABR8UAC4</accession>
<dbReference type="RefSeq" id="WP_191694695.1">
    <property type="nucleotide sequence ID" value="NZ_JACSQN010000008.1"/>
</dbReference>
<dbReference type="Pfam" id="PF11079">
    <property type="entry name" value="YqhG"/>
    <property type="match status" value="1"/>
</dbReference>
<organism evidence="1 2">
    <name type="scientific">Sporosarcina quadrami</name>
    <dbReference type="NCBI Taxonomy" id="2762234"/>
    <lineage>
        <taxon>Bacteria</taxon>
        <taxon>Bacillati</taxon>
        <taxon>Bacillota</taxon>
        <taxon>Bacilli</taxon>
        <taxon>Bacillales</taxon>
        <taxon>Caryophanaceae</taxon>
        <taxon>Sporosarcina</taxon>
    </lineage>
</organism>
<evidence type="ECO:0000313" key="2">
    <source>
        <dbReference type="Proteomes" id="UP000626786"/>
    </source>
</evidence>
<dbReference type="Proteomes" id="UP000626786">
    <property type="component" value="Unassembled WGS sequence"/>
</dbReference>
<dbReference type="EMBL" id="JACSQN010000008">
    <property type="protein sequence ID" value="MBD7984983.1"/>
    <property type="molecule type" value="Genomic_DNA"/>
</dbReference>
<comment type="caution">
    <text evidence="1">The sequence shown here is derived from an EMBL/GenBank/DDBJ whole genome shotgun (WGS) entry which is preliminary data.</text>
</comment>
<reference evidence="1 2" key="1">
    <citation type="submission" date="2020-08" db="EMBL/GenBank/DDBJ databases">
        <title>A Genomic Blueprint of the Chicken Gut Microbiome.</title>
        <authorList>
            <person name="Gilroy R."/>
            <person name="Ravi A."/>
            <person name="Getino M."/>
            <person name="Pursley I."/>
            <person name="Horton D.L."/>
            <person name="Alikhan N.-F."/>
            <person name="Baker D."/>
            <person name="Gharbi K."/>
            <person name="Hall N."/>
            <person name="Watson M."/>
            <person name="Adriaenssens E.M."/>
            <person name="Foster-Nyarko E."/>
            <person name="Jarju S."/>
            <person name="Secka A."/>
            <person name="Antonio M."/>
            <person name="Oren A."/>
            <person name="Chaudhuri R."/>
            <person name="La Ragione R.M."/>
            <person name="Hildebrand F."/>
            <person name="Pallen M.J."/>
        </authorList>
    </citation>
    <scope>NUCLEOTIDE SEQUENCE [LARGE SCALE GENOMIC DNA]</scope>
    <source>
        <strain evidence="1 2">Sa2YVA2</strain>
    </source>
</reference>
<evidence type="ECO:0000313" key="1">
    <source>
        <dbReference type="EMBL" id="MBD7984983.1"/>
    </source>
</evidence>
<evidence type="ECO:0008006" key="3">
    <source>
        <dbReference type="Google" id="ProtNLM"/>
    </source>
</evidence>